<reference evidence="6 7" key="1">
    <citation type="submission" date="2019-11" db="EMBL/GenBank/DDBJ databases">
        <title>Draft genome sequences of five Paenibacillus species of dairy origin.</title>
        <authorList>
            <person name="Olajide A.M."/>
            <person name="Chen S."/>
            <person name="Lapointe G."/>
        </authorList>
    </citation>
    <scope>NUCLEOTIDE SEQUENCE [LARGE SCALE GENOMIC DNA]</scope>
    <source>
        <strain evidence="6 7">3CS1</strain>
    </source>
</reference>
<keyword evidence="3 5" id="KW-0663">Pyridoxal phosphate</keyword>
<evidence type="ECO:0000256" key="3">
    <source>
        <dbReference type="ARBA" id="ARBA00022898"/>
    </source>
</evidence>
<keyword evidence="7" id="KW-1185">Reference proteome</keyword>
<dbReference type="EMBL" id="WOAA01000036">
    <property type="protein sequence ID" value="MUG68805.1"/>
    <property type="molecule type" value="Genomic_DNA"/>
</dbReference>
<dbReference type="InterPro" id="IPR050571">
    <property type="entry name" value="Class-IV_PLP-Dep_Aminotrnsfr"/>
</dbReference>
<dbReference type="Pfam" id="PF01063">
    <property type="entry name" value="Aminotran_4"/>
    <property type="match status" value="1"/>
</dbReference>
<name>A0ABW9T654_9BACL</name>
<dbReference type="GO" id="GO:0016829">
    <property type="term" value="F:lyase activity"/>
    <property type="evidence" value="ECO:0007669"/>
    <property type="project" value="UniProtKB-KW"/>
</dbReference>
<comment type="similarity">
    <text evidence="2 4">Belongs to the class-IV pyridoxal-phosphate-dependent aminotransferase family.</text>
</comment>
<evidence type="ECO:0000256" key="5">
    <source>
        <dbReference type="RuleBase" id="RU004516"/>
    </source>
</evidence>
<evidence type="ECO:0000256" key="1">
    <source>
        <dbReference type="ARBA" id="ARBA00001933"/>
    </source>
</evidence>
<comment type="caution">
    <text evidence="6">The sequence shown here is derived from an EMBL/GenBank/DDBJ whole genome shotgun (WGS) entry which is preliminary data.</text>
</comment>
<dbReference type="PANTHER" id="PTHR42743">
    <property type="entry name" value="AMINO-ACID AMINOTRANSFERASE"/>
    <property type="match status" value="1"/>
</dbReference>
<dbReference type="PANTHER" id="PTHR42743:SF11">
    <property type="entry name" value="AMINODEOXYCHORISMATE LYASE"/>
    <property type="match status" value="1"/>
</dbReference>
<evidence type="ECO:0000313" key="7">
    <source>
        <dbReference type="Proteomes" id="UP000435177"/>
    </source>
</evidence>
<evidence type="ECO:0000313" key="6">
    <source>
        <dbReference type="EMBL" id="MUG68805.1"/>
    </source>
</evidence>
<dbReference type="InterPro" id="IPR043132">
    <property type="entry name" value="BCAT-like_C"/>
</dbReference>
<dbReference type="SUPFAM" id="SSF56752">
    <property type="entry name" value="D-aminoacid aminotransferase-like PLP-dependent enzymes"/>
    <property type="match status" value="1"/>
</dbReference>
<organism evidence="6 7">
    <name type="scientific">Paenibacillus campinasensis</name>
    <dbReference type="NCBI Taxonomy" id="66347"/>
    <lineage>
        <taxon>Bacteria</taxon>
        <taxon>Bacillati</taxon>
        <taxon>Bacillota</taxon>
        <taxon>Bacilli</taxon>
        <taxon>Bacillales</taxon>
        <taxon>Paenibacillaceae</taxon>
        <taxon>Paenibacillus</taxon>
    </lineage>
</organism>
<dbReference type="CDD" id="cd00449">
    <property type="entry name" value="PLPDE_IV"/>
    <property type="match status" value="1"/>
</dbReference>
<proteinExistence type="inferred from homology"/>
<dbReference type="RefSeq" id="WP_095399180.1">
    <property type="nucleotide sequence ID" value="NZ_WOAA01000036.1"/>
</dbReference>
<keyword evidence="6" id="KW-0456">Lyase</keyword>
<dbReference type="Gene3D" id="3.20.10.10">
    <property type="entry name" value="D-amino Acid Aminotransferase, subunit A, domain 2"/>
    <property type="match status" value="1"/>
</dbReference>
<dbReference type="PROSITE" id="PS00770">
    <property type="entry name" value="AA_TRANSFER_CLASS_4"/>
    <property type="match status" value="1"/>
</dbReference>
<dbReference type="InterPro" id="IPR043131">
    <property type="entry name" value="BCAT-like_N"/>
</dbReference>
<protein>
    <submittedName>
        <fullName evidence="6">4-amino-4-deoxychorismate lyase</fullName>
    </submittedName>
</protein>
<dbReference type="InterPro" id="IPR001544">
    <property type="entry name" value="Aminotrans_IV"/>
</dbReference>
<dbReference type="Proteomes" id="UP000435177">
    <property type="component" value="Unassembled WGS sequence"/>
</dbReference>
<accession>A0ABW9T654</accession>
<gene>
    <name evidence="6" type="ORF">GNP94_22820</name>
</gene>
<sequence length="301" mass="32741">MSYVGLNGSVVRQDQAAVSVMDHGLLYGMGLFETFRTYNGVPFLLERHLKRLSDSCRLLGIHHQPDPVMITGWLQQLMAANGLSEAYVRYTVTAGEAPLGLPSGQYTDPATLLFTKALPPLKAALYTEGRALQLLSVTRNSPETPVRLKSLHYMNNVMAKRELDERNAATGTQAEGLMLTADGHVAEGIVSNVFFVKGNKLYTPEISTGVLPGITRAVVLELAEELGVEAEEGRYRWGALAGADEVFTTGSVQEIVPVTRLIDVEGASHRIGDGLAGPLTGKLLQAYRKKAGLYRHENNHL</sequence>
<comment type="cofactor">
    <cofactor evidence="1 5">
        <name>pyridoxal 5'-phosphate</name>
        <dbReference type="ChEBI" id="CHEBI:597326"/>
    </cofactor>
</comment>
<evidence type="ECO:0000256" key="2">
    <source>
        <dbReference type="ARBA" id="ARBA00009320"/>
    </source>
</evidence>
<dbReference type="Gene3D" id="3.30.470.10">
    <property type="match status" value="1"/>
</dbReference>
<dbReference type="InterPro" id="IPR036038">
    <property type="entry name" value="Aminotransferase-like"/>
</dbReference>
<evidence type="ECO:0000256" key="4">
    <source>
        <dbReference type="RuleBase" id="RU004106"/>
    </source>
</evidence>
<dbReference type="InterPro" id="IPR018300">
    <property type="entry name" value="Aminotrans_IV_CS"/>
</dbReference>